<evidence type="ECO:0000313" key="2">
    <source>
        <dbReference type="Proteomes" id="UP000177418"/>
    </source>
</evidence>
<dbReference type="Proteomes" id="UP000177418">
    <property type="component" value="Unassembled WGS sequence"/>
</dbReference>
<evidence type="ECO:0000313" key="1">
    <source>
        <dbReference type="EMBL" id="OGK54996.1"/>
    </source>
</evidence>
<protein>
    <submittedName>
        <fullName evidence="1">Uncharacterized protein</fullName>
    </submittedName>
</protein>
<sequence>MPAPQEAGLPIPHDVLFDKFSGSLMAMQDYLTGIQSDDPTGQESGQIAGEMYGPDMFANKVMMLVGSDRFDEDVKAATREAGFRRPWGIVANTLSPNVKVILYPQTVFEAAEEHVAMAAEEGIDVQTEGPQAMVYVLDGFVEEADDTPMVAANLAIFVPRLTRALTHGRFPLEQGETSAEFKKEVEDTFVAVRHFVDAAIPDRAGLSPTVARLVRASDTDLPTLALNYSAYQTELITPPGLVIPERTDITELTPQQAIARKQSYLHIDDRQLPKRPPEAKDIPSPKLPWTEYTVNRWNRDSELYGRYESELPTGEDDAASQRTLRVDYKLESLHFPGKYGFFNAIEITTVGPEGVDEHVILGQEIAAAGSVTGEEEKLHLDENDEVGMPLGVELFPVIVAGSFDFSNPRLRAQLEALVVDEATKREVKLPLRDALMLYDQGRLGNVIHMNDVEGGDNALNN</sequence>
<proteinExistence type="predicted"/>
<name>A0A1F7JHB9_9BACT</name>
<gene>
    <name evidence="1" type="ORF">A3H78_00785</name>
</gene>
<comment type="caution">
    <text evidence="1">The sequence shown here is derived from an EMBL/GenBank/DDBJ whole genome shotgun (WGS) entry which is preliminary data.</text>
</comment>
<accession>A0A1F7JHB9</accession>
<dbReference type="EMBL" id="MGAV01000012">
    <property type="protein sequence ID" value="OGK54996.1"/>
    <property type="molecule type" value="Genomic_DNA"/>
</dbReference>
<dbReference type="AlphaFoldDB" id="A0A1F7JHB9"/>
<organism evidence="1 2">
    <name type="scientific">Candidatus Roizmanbacteria bacterium RIFCSPLOWO2_02_FULL_36_11</name>
    <dbReference type="NCBI Taxonomy" id="1802071"/>
    <lineage>
        <taxon>Bacteria</taxon>
        <taxon>Candidatus Roizmaniibacteriota</taxon>
    </lineage>
</organism>
<reference evidence="1 2" key="1">
    <citation type="journal article" date="2016" name="Nat. Commun.">
        <title>Thousands of microbial genomes shed light on interconnected biogeochemical processes in an aquifer system.</title>
        <authorList>
            <person name="Anantharaman K."/>
            <person name="Brown C.T."/>
            <person name="Hug L.A."/>
            <person name="Sharon I."/>
            <person name="Castelle C.J."/>
            <person name="Probst A.J."/>
            <person name="Thomas B.C."/>
            <person name="Singh A."/>
            <person name="Wilkins M.J."/>
            <person name="Karaoz U."/>
            <person name="Brodie E.L."/>
            <person name="Williams K.H."/>
            <person name="Hubbard S.S."/>
            <person name="Banfield J.F."/>
        </authorList>
    </citation>
    <scope>NUCLEOTIDE SEQUENCE [LARGE SCALE GENOMIC DNA]</scope>
</reference>